<sequence length="195" mass="22175">MLEQLKSKKFYVLDTETTGLGERDEVVEFSLIDSDGNVVIDTLVKPSMPIPQDAINIHGITNKQAANGANWAHVMLEFGALLYRDFEMIDLVIFNAGYDERLIEQTCRIHGVRNPLKQLTSSGKNYAANIHCAMLDYAEYYGEWSEYREQYKWQSLINATKQQGLEVSNAHRALGDSQMTLALIKRVWEKQAEAV</sequence>
<dbReference type="PANTHER" id="PTHR30231">
    <property type="entry name" value="DNA POLYMERASE III SUBUNIT EPSILON"/>
    <property type="match status" value="1"/>
</dbReference>
<evidence type="ECO:0000259" key="4">
    <source>
        <dbReference type="SMART" id="SM00479"/>
    </source>
</evidence>
<evidence type="ECO:0000256" key="1">
    <source>
        <dbReference type="ARBA" id="ARBA00022722"/>
    </source>
</evidence>
<keyword evidence="1" id="KW-0540">Nuclease</keyword>
<dbReference type="RefSeq" id="WP_116015627.1">
    <property type="nucleotide sequence ID" value="NZ_QUOT01000001.1"/>
</dbReference>
<feature type="domain" description="Exonuclease" evidence="4">
    <location>
        <begin position="9"/>
        <end position="193"/>
    </location>
</feature>
<dbReference type="SMART" id="SM00479">
    <property type="entry name" value="EXOIII"/>
    <property type="match status" value="1"/>
</dbReference>
<dbReference type="AlphaFoldDB" id="A0A3E0U298"/>
<dbReference type="InterPro" id="IPR012337">
    <property type="entry name" value="RNaseH-like_sf"/>
</dbReference>
<dbReference type="SUPFAM" id="SSF53098">
    <property type="entry name" value="Ribonuclease H-like"/>
    <property type="match status" value="1"/>
</dbReference>
<dbReference type="CDD" id="cd06127">
    <property type="entry name" value="DEDDh"/>
    <property type="match status" value="1"/>
</dbReference>
<dbReference type="InterPro" id="IPR036397">
    <property type="entry name" value="RNaseH_sf"/>
</dbReference>
<dbReference type="GO" id="GO:0008408">
    <property type="term" value="F:3'-5' exonuclease activity"/>
    <property type="evidence" value="ECO:0007669"/>
    <property type="project" value="TreeGrafter"/>
</dbReference>
<dbReference type="InterPro" id="IPR013520">
    <property type="entry name" value="Ribonucl_H"/>
</dbReference>
<dbReference type="PANTHER" id="PTHR30231:SF4">
    <property type="entry name" value="PROTEIN NEN2"/>
    <property type="match status" value="1"/>
</dbReference>
<dbReference type="Proteomes" id="UP000256899">
    <property type="component" value="Unassembled WGS sequence"/>
</dbReference>
<comment type="caution">
    <text evidence="5">The sequence shown here is derived from an EMBL/GenBank/DDBJ whole genome shotgun (WGS) entry which is preliminary data.</text>
</comment>
<keyword evidence="3 5" id="KW-0269">Exonuclease</keyword>
<name>A0A3E0U298_9GAMM</name>
<dbReference type="GO" id="GO:0003676">
    <property type="term" value="F:nucleic acid binding"/>
    <property type="evidence" value="ECO:0007669"/>
    <property type="project" value="InterPro"/>
</dbReference>
<dbReference type="Pfam" id="PF00929">
    <property type="entry name" value="RNase_T"/>
    <property type="match status" value="1"/>
</dbReference>
<keyword evidence="2" id="KW-0378">Hydrolase</keyword>
<gene>
    <name evidence="5" type="ORF">DXX94_10265</name>
</gene>
<dbReference type="Gene3D" id="3.30.420.10">
    <property type="entry name" value="Ribonuclease H-like superfamily/Ribonuclease H"/>
    <property type="match status" value="1"/>
</dbReference>
<evidence type="ECO:0000256" key="2">
    <source>
        <dbReference type="ARBA" id="ARBA00022801"/>
    </source>
</evidence>
<dbReference type="EMBL" id="QUOT01000001">
    <property type="protein sequence ID" value="REL31066.1"/>
    <property type="molecule type" value="Genomic_DNA"/>
</dbReference>
<proteinExistence type="predicted"/>
<protein>
    <submittedName>
        <fullName evidence="5">3'-5' exonuclease</fullName>
    </submittedName>
</protein>
<keyword evidence="6" id="KW-1185">Reference proteome</keyword>
<evidence type="ECO:0000313" key="6">
    <source>
        <dbReference type="Proteomes" id="UP000256899"/>
    </source>
</evidence>
<organism evidence="5 6">
    <name type="scientific">Thalassotalea euphylliae</name>
    <dbReference type="NCBI Taxonomy" id="1655234"/>
    <lineage>
        <taxon>Bacteria</taxon>
        <taxon>Pseudomonadati</taxon>
        <taxon>Pseudomonadota</taxon>
        <taxon>Gammaproteobacteria</taxon>
        <taxon>Alteromonadales</taxon>
        <taxon>Colwelliaceae</taxon>
        <taxon>Thalassotalea</taxon>
    </lineage>
</organism>
<evidence type="ECO:0000256" key="3">
    <source>
        <dbReference type="ARBA" id="ARBA00022839"/>
    </source>
</evidence>
<evidence type="ECO:0000313" key="5">
    <source>
        <dbReference type="EMBL" id="REL31066.1"/>
    </source>
</evidence>
<dbReference type="GO" id="GO:0006259">
    <property type="term" value="P:DNA metabolic process"/>
    <property type="evidence" value="ECO:0007669"/>
    <property type="project" value="UniProtKB-ARBA"/>
</dbReference>
<accession>A0A3E0U298</accession>
<reference evidence="6" key="1">
    <citation type="submission" date="2018-08" db="EMBL/GenBank/DDBJ databases">
        <title>Thalassotalea euphylliae genome.</title>
        <authorList>
            <person name="Summers S."/>
            <person name="Rice S.A."/>
            <person name="Freckelton M.L."/>
            <person name="Nedved B.T."/>
            <person name="Hadfield M.G."/>
        </authorList>
    </citation>
    <scope>NUCLEOTIDE SEQUENCE [LARGE SCALE GENOMIC DNA]</scope>
    <source>
        <strain evidence="6">H3</strain>
    </source>
</reference>